<dbReference type="SMART" id="SM00422">
    <property type="entry name" value="HTH_MERR"/>
    <property type="match status" value="1"/>
</dbReference>
<evidence type="ECO:0000256" key="2">
    <source>
        <dbReference type="ARBA" id="ARBA00023125"/>
    </source>
</evidence>
<gene>
    <name evidence="5" type="ORF">I9W95_16200</name>
</gene>
<name>A0ABS7ZTR2_9GAMM</name>
<dbReference type="Gene3D" id="1.10.1660.10">
    <property type="match status" value="1"/>
</dbReference>
<protein>
    <submittedName>
        <fullName evidence="5">MerR family transcriptional regulator</fullName>
    </submittedName>
</protein>
<dbReference type="PANTHER" id="PTHR30204:SF67">
    <property type="entry name" value="HTH-TYPE TRANSCRIPTIONAL REGULATOR MLRA-RELATED"/>
    <property type="match status" value="1"/>
</dbReference>
<evidence type="ECO:0000256" key="3">
    <source>
        <dbReference type="ARBA" id="ARBA00023163"/>
    </source>
</evidence>
<dbReference type="Proteomes" id="UP000714380">
    <property type="component" value="Unassembled WGS sequence"/>
</dbReference>
<dbReference type="SUPFAM" id="SSF46955">
    <property type="entry name" value="Putative DNA-binding domain"/>
    <property type="match status" value="1"/>
</dbReference>
<evidence type="ECO:0000259" key="4">
    <source>
        <dbReference type="PROSITE" id="PS50937"/>
    </source>
</evidence>
<evidence type="ECO:0000256" key="1">
    <source>
        <dbReference type="ARBA" id="ARBA00023015"/>
    </source>
</evidence>
<sequence length="293" mass="33680">MNRLDDVHAYPIREFARLTNVNPVTLRAWERRYGIIRPERTEKGHRFYTEQHIQQVRNILYWLDQGYPIRQVKSLLKDDAPRGMQEEDDEWTERRARLLNAATQLSMHQLDKLWSDGFSSYPVAVYFDFCLLPVIRSLRADSSHPAIVKGFEYALKQKLSSLLHMQQLACSGDSVLCCCTHPLAELSTLAAACALGGAEYQVDYFGPELSSEDAGYLSESGRWQALWLQFHPLVEDTTEQRWTEQLSSSELALYCSDLSDSCNSQSKQIRAMKGSLSQQIRQFIQCQKQGDMQ</sequence>
<dbReference type="CDD" id="cd01104">
    <property type="entry name" value="HTH_MlrA-CarA"/>
    <property type="match status" value="1"/>
</dbReference>
<dbReference type="InterPro" id="IPR009061">
    <property type="entry name" value="DNA-bd_dom_put_sf"/>
</dbReference>
<dbReference type="Pfam" id="PF13411">
    <property type="entry name" value="MerR_1"/>
    <property type="match status" value="1"/>
</dbReference>
<feature type="domain" description="HTH merR-type" evidence="4">
    <location>
        <begin position="9"/>
        <end position="78"/>
    </location>
</feature>
<proteinExistence type="predicted"/>
<dbReference type="RefSeq" id="WP_225676794.1">
    <property type="nucleotide sequence ID" value="NZ_JAEDAH010000099.1"/>
</dbReference>
<keyword evidence="1" id="KW-0805">Transcription regulation</keyword>
<comment type="caution">
    <text evidence="5">The sequence shown here is derived from an EMBL/GenBank/DDBJ whole genome shotgun (WGS) entry which is preliminary data.</text>
</comment>
<evidence type="ECO:0000313" key="6">
    <source>
        <dbReference type="Proteomes" id="UP000714380"/>
    </source>
</evidence>
<dbReference type="EMBL" id="JAEDAH010000099">
    <property type="protein sequence ID" value="MCA6065143.1"/>
    <property type="molecule type" value="Genomic_DNA"/>
</dbReference>
<organism evidence="5 6">
    <name type="scientific">Thalassolituus marinus</name>
    <dbReference type="NCBI Taxonomy" id="671053"/>
    <lineage>
        <taxon>Bacteria</taxon>
        <taxon>Pseudomonadati</taxon>
        <taxon>Pseudomonadota</taxon>
        <taxon>Gammaproteobacteria</taxon>
        <taxon>Oceanospirillales</taxon>
        <taxon>Oceanospirillaceae</taxon>
        <taxon>Thalassolituus</taxon>
    </lineage>
</organism>
<dbReference type="PROSITE" id="PS50937">
    <property type="entry name" value="HTH_MERR_2"/>
    <property type="match status" value="1"/>
</dbReference>
<dbReference type="PANTHER" id="PTHR30204">
    <property type="entry name" value="REDOX-CYCLING DRUG-SENSING TRANSCRIPTIONAL ACTIVATOR SOXR"/>
    <property type="match status" value="1"/>
</dbReference>
<accession>A0ABS7ZTR2</accession>
<keyword evidence="3" id="KW-0804">Transcription</keyword>
<keyword evidence="6" id="KW-1185">Reference proteome</keyword>
<evidence type="ECO:0000313" key="5">
    <source>
        <dbReference type="EMBL" id="MCA6065143.1"/>
    </source>
</evidence>
<keyword evidence="2" id="KW-0238">DNA-binding</keyword>
<dbReference type="InterPro" id="IPR000551">
    <property type="entry name" value="MerR-type_HTH_dom"/>
</dbReference>
<dbReference type="InterPro" id="IPR047057">
    <property type="entry name" value="MerR_fam"/>
</dbReference>
<reference evidence="5 6" key="1">
    <citation type="submission" date="2020-12" db="EMBL/GenBank/DDBJ databases">
        <title>Novel Thalassolituus-related marine hydrocarbonoclastic bacteria mediated algae-derived hydrocarbons mineralization in twilight zone of the northern South China Sea.</title>
        <authorList>
            <person name="Dong C."/>
        </authorList>
    </citation>
    <scope>NUCLEOTIDE SEQUENCE [LARGE SCALE GENOMIC DNA]</scope>
    <source>
        <strain evidence="5 6">IMCC1826</strain>
    </source>
</reference>